<dbReference type="SUPFAM" id="SSF51338">
    <property type="entry name" value="Composite domain of metallo-dependent hydrolases"/>
    <property type="match status" value="1"/>
</dbReference>
<dbReference type="PANTHER" id="PTHR43794">
    <property type="entry name" value="AMINOHYDROLASE SSNA-RELATED"/>
    <property type="match status" value="1"/>
</dbReference>
<dbReference type="PANTHER" id="PTHR43794:SF11">
    <property type="entry name" value="AMIDOHYDROLASE-RELATED DOMAIN-CONTAINING PROTEIN"/>
    <property type="match status" value="1"/>
</dbReference>
<evidence type="ECO:0000313" key="4">
    <source>
        <dbReference type="Proteomes" id="UP000254777"/>
    </source>
</evidence>
<dbReference type="Proteomes" id="UP000254777">
    <property type="component" value="Unassembled WGS sequence"/>
</dbReference>
<gene>
    <name evidence="3" type="primary">mtaD</name>
    <name evidence="3" type="ORF">NCTC11088_00308</name>
</gene>
<dbReference type="Pfam" id="PF01979">
    <property type="entry name" value="Amidohydro_1"/>
    <property type="match status" value="1"/>
</dbReference>
<accession>A0A379D9A6</accession>
<dbReference type="InterPro" id="IPR011059">
    <property type="entry name" value="Metal-dep_hydrolase_composite"/>
</dbReference>
<dbReference type="Gene3D" id="3.20.20.140">
    <property type="entry name" value="Metal-dependent hydrolases"/>
    <property type="match status" value="1"/>
</dbReference>
<dbReference type="InterPro" id="IPR032466">
    <property type="entry name" value="Metal_Hydrolase"/>
</dbReference>
<dbReference type="EC" id="3.5.4.28" evidence="3"/>
<keyword evidence="1 3" id="KW-0378">Hydrolase</keyword>
<dbReference type="RefSeq" id="WP_115311945.1">
    <property type="nucleotide sequence ID" value="NZ_UGTH01000001.1"/>
</dbReference>
<evidence type="ECO:0000256" key="1">
    <source>
        <dbReference type="ARBA" id="ARBA00022801"/>
    </source>
</evidence>
<dbReference type="GO" id="GO:0050270">
    <property type="term" value="F:S-adenosylhomocysteine deaminase activity"/>
    <property type="evidence" value="ECO:0007669"/>
    <property type="project" value="UniProtKB-EC"/>
</dbReference>
<protein>
    <submittedName>
        <fullName evidence="3">5-methylthioadenosine/S-adenosylhomocysteine deaminase</fullName>
        <ecNumber evidence="3">3.5.4.28</ecNumber>
    </submittedName>
</protein>
<dbReference type="AlphaFoldDB" id="A0A379D9A6"/>
<reference evidence="3 4" key="1">
    <citation type="submission" date="2018-06" db="EMBL/GenBank/DDBJ databases">
        <authorList>
            <consortium name="Pathogen Informatics"/>
            <person name="Doyle S."/>
        </authorList>
    </citation>
    <scope>NUCLEOTIDE SEQUENCE [LARGE SCALE GENOMIC DNA]</scope>
    <source>
        <strain evidence="3 4">NCTC11088</strain>
    </source>
</reference>
<organism evidence="3 4">
    <name type="scientific">Peptoniphilus indolicus</name>
    <dbReference type="NCBI Taxonomy" id="33030"/>
    <lineage>
        <taxon>Bacteria</taxon>
        <taxon>Bacillati</taxon>
        <taxon>Bacillota</taxon>
        <taxon>Tissierellia</taxon>
        <taxon>Tissierellales</taxon>
        <taxon>Peptoniphilaceae</taxon>
        <taxon>Peptoniphilus</taxon>
    </lineage>
</organism>
<dbReference type="InterPro" id="IPR050287">
    <property type="entry name" value="MTA/SAH_deaminase"/>
</dbReference>
<feature type="domain" description="Amidohydrolase-related" evidence="2">
    <location>
        <begin position="49"/>
        <end position="388"/>
    </location>
</feature>
<sequence length="419" mass="46460">MILKNANYIDVKNGRVITQTDIQIEDGKIVKIGENLQANDYIDCSSKLIVPAFTNAHTHLGMSMMRNYSDDLELQDWLVKKIWPFEAKLTKEDIYWGAKLSAVESAKNGVCAVVDMYDQIDSTARACKEVGIKGILAKGVLDVAGSGSERIDIFKQNYREYNSDDIKVVLGPHAIYTCSTDFLKECLKVSKEYGGMLHIHVSETMKEVEDSKKLYGMTPVEYLDSLGYLDTKIIAAHCVYITDSEIEMIAGKEFYPVYNPVSNLKLASGFTPVKKILDANINLGIGTDSSSSNNNLSILKEIHVGAIVNKAVNKSSSSVQANEMLKLATVNGSKITGFDNGSVEVGKSADLTFFDLNSINFTPKNDLIGALCYSATPEDIKDIMINGEFIMKDRMMLNVDEEEVKYEVNKLTDRILRSL</sequence>
<proteinExistence type="predicted"/>
<dbReference type="SUPFAM" id="SSF51556">
    <property type="entry name" value="Metallo-dependent hydrolases"/>
    <property type="match status" value="1"/>
</dbReference>
<evidence type="ECO:0000313" key="3">
    <source>
        <dbReference type="EMBL" id="SUB74558.1"/>
    </source>
</evidence>
<dbReference type="Gene3D" id="2.30.40.10">
    <property type="entry name" value="Urease, subunit C, domain 1"/>
    <property type="match status" value="1"/>
</dbReference>
<evidence type="ECO:0000259" key="2">
    <source>
        <dbReference type="Pfam" id="PF01979"/>
    </source>
</evidence>
<dbReference type="InterPro" id="IPR006680">
    <property type="entry name" value="Amidohydro-rel"/>
</dbReference>
<name>A0A379D9A6_9FIRM</name>
<dbReference type="CDD" id="cd01298">
    <property type="entry name" value="ATZ_TRZ_like"/>
    <property type="match status" value="1"/>
</dbReference>
<dbReference type="EMBL" id="UGTH01000001">
    <property type="protein sequence ID" value="SUB74558.1"/>
    <property type="molecule type" value="Genomic_DNA"/>
</dbReference>